<dbReference type="PANTHER" id="PTHR13683:SF907">
    <property type="entry name" value="PEPTIDASE A1 DOMAIN-CONTAINING PROTEIN"/>
    <property type="match status" value="1"/>
</dbReference>
<proteinExistence type="inferred from homology"/>
<evidence type="ECO:0000256" key="9">
    <source>
        <dbReference type="ARBA" id="ARBA00025536"/>
    </source>
</evidence>
<evidence type="ECO:0000256" key="10">
    <source>
        <dbReference type="ARBA" id="ARBA00032920"/>
    </source>
</evidence>
<dbReference type="AlphaFoldDB" id="A0AAD6PQ49"/>
<feature type="chain" id="PRO_5042150772" description="Beta'-coat protein" evidence="13">
    <location>
        <begin position="25"/>
        <end position="1261"/>
    </location>
</feature>
<dbReference type="PANTHER" id="PTHR13683">
    <property type="entry name" value="ASPARTYL PROTEASES"/>
    <property type="match status" value="1"/>
</dbReference>
<keyword evidence="4 13" id="KW-0732">Signal</keyword>
<dbReference type="GO" id="GO:0004190">
    <property type="term" value="F:aspartic-type endopeptidase activity"/>
    <property type="evidence" value="ECO:0007669"/>
    <property type="project" value="UniProtKB-KW"/>
</dbReference>
<feature type="domain" description="Peptidase A1" evidence="14">
    <location>
        <begin position="580"/>
        <end position="911"/>
    </location>
</feature>
<dbReference type="Gene3D" id="2.40.70.10">
    <property type="entry name" value="Acid Proteases"/>
    <property type="match status" value="4"/>
</dbReference>
<dbReference type="Pfam" id="PF00400">
    <property type="entry name" value="WD40"/>
    <property type="match status" value="7"/>
</dbReference>
<comment type="caution">
    <text evidence="15">The sequence shown here is derived from an EMBL/GenBank/DDBJ whole genome shotgun (WGS) entry which is preliminary data.</text>
</comment>
<dbReference type="PRINTS" id="PR00792">
    <property type="entry name" value="PEPSIN"/>
</dbReference>
<feature type="repeat" description="WD" evidence="12">
    <location>
        <begin position="1048"/>
        <end position="1080"/>
    </location>
</feature>
<gene>
    <name evidence="15" type="ORF">NC653_039030</name>
</gene>
<dbReference type="FunFam" id="2.130.10.10:FF:000016">
    <property type="entry name" value="Coatomer alpha subunit, putative"/>
    <property type="match status" value="1"/>
</dbReference>
<dbReference type="InterPro" id="IPR032861">
    <property type="entry name" value="TAXi_N"/>
</dbReference>
<dbReference type="Pfam" id="PF14541">
    <property type="entry name" value="TAXi_C"/>
    <property type="match status" value="2"/>
</dbReference>
<evidence type="ECO:0000256" key="8">
    <source>
        <dbReference type="ARBA" id="ARBA00023157"/>
    </source>
</evidence>
<dbReference type="InterPro" id="IPR015943">
    <property type="entry name" value="WD40/YVTN_repeat-like_dom_sf"/>
</dbReference>
<dbReference type="FunFam" id="2.40.70.10:FF:000021">
    <property type="entry name" value="Aspartyl protease AED1"/>
    <property type="match status" value="2"/>
</dbReference>
<evidence type="ECO:0000256" key="3">
    <source>
        <dbReference type="ARBA" id="ARBA00022670"/>
    </source>
</evidence>
<dbReference type="InterPro" id="IPR021109">
    <property type="entry name" value="Peptidase_aspartic_dom_sf"/>
</dbReference>
<feature type="active site" evidence="11">
    <location>
        <position position="347"/>
    </location>
</feature>
<reference evidence="15 16" key="1">
    <citation type="journal article" date="2023" name="Mol. Ecol. Resour.">
        <title>Chromosome-level genome assembly of a triploid poplar Populus alba 'Berolinensis'.</title>
        <authorList>
            <person name="Chen S."/>
            <person name="Yu Y."/>
            <person name="Wang X."/>
            <person name="Wang S."/>
            <person name="Zhang T."/>
            <person name="Zhou Y."/>
            <person name="He R."/>
            <person name="Meng N."/>
            <person name="Wang Y."/>
            <person name="Liu W."/>
            <person name="Liu Z."/>
            <person name="Liu J."/>
            <person name="Guo Q."/>
            <person name="Huang H."/>
            <person name="Sederoff R.R."/>
            <person name="Wang G."/>
            <person name="Qu G."/>
            <person name="Chen S."/>
        </authorList>
    </citation>
    <scope>NUCLEOTIDE SEQUENCE [LARGE SCALE GENOMIC DNA]</scope>
    <source>
        <strain evidence="15">SC-2020</strain>
    </source>
</reference>
<name>A0AAD6PQ49_9ROSI</name>
<dbReference type="PROSITE" id="PS50294">
    <property type="entry name" value="WD_REPEATS_REGION"/>
    <property type="match status" value="4"/>
</dbReference>
<dbReference type="PRINTS" id="PR00320">
    <property type="entry name" value="GPROTEINBRPT"/>
</dbReference>
<feature type="active site" evidence="11">
    <location>
        <position position="150"/>
    </location>
</feature>
<keyword evidence="3" id="KW-0645">Protease</keyword>
<evidence type="ECO:0000256" key="13">
    <source>
        <dbReference type="SAM" id="SignalP"/>
    </source>
</evidence>
<evidence type="ECO:0000256" key="6">
    <source>
        <dbReference type="ARBA" id="ARBA00022750"/>
    </source>
</evidence>
<feature type="signal peptide" evidence="13">
    <location>
        <begin position="1"/>
        <end position="24"/>
    </location>
</feature>
<keyword evidence="7" id="KW-0378">Hydrolase</keyword>
<dbReference type="InterPro" id="IPR020472">
    <property type="entry name" value="WD40_PAC1"/>
</dbReference>
<protein>
    <recommendedName>
        <fullName evidence="10">Beta'-coat protein</fullName>
    </recommendedName>
</protein>
<dbReference type="Gene3D" id="2.130.10.10">
    <property type="entry name" value="YVTN repeat-like/Quinoprotein amine dehydrogenase"/>
    <property type="match status" value="2"/>
</dbReference>
<dbReference type="PROSITE" id="PS50082">
    <property type="entry name" value="WD_REPEATS_2"/>
    <property type="match status" value="7"/>
</dbReference>
<dbReference type="InterPro" id="IPR036322">
    <property type="entry name" value="WD40_repeat_dom_sf"/>
</dbReference>
<evidence type="ECO:0000259" key="14">
    <source>
        <dbReference type="PROSITE" id="PS51767"/>
    </source>
</evidence>
<organism evidence="15 16">
    <name type="scientific">Populus alba x Populus x berolinensis</name>
    <dbReference type="NCBI Taxonomy" id="444605"/>
    <lineage>
        <taxon>Eukaryota</taxon>
        <taxon>Viridiplantae</taxon>
        <taxon>Streptophyta</taxon>
        <taxon>Embryophyta</taxon>
        <taxon>Tracheophyta</taxon>
        <taxon>Spermatophyta</taxon>
        <taxon>Magnoliopsida</taxon>
        <taxon>eudicotyledons</taxon>
        <taxon>Gunneridae</taxon>
        <taxon>Pentapetalae</taxon>
        <taxon>rosids</taxon>
        <taxon>fabids</taxon>
        <taxon>Malpighiales</taxon>
        <taxon>Salicaceae</taxon>
        <taxon>Saliceae</taxon>
        <taxon>Populus</taxon>
    </lineage>
</organism>
<keyword evidence="2 12" id="KW-0853">WD repeat</keyword>
<feature type="repeat" description="WD" evidence="12">
    <location>
        <begin position="964"/>
        <end position="995"/>
    </location>
</feature>
<keyword evidence="5" id="KW-0677">Repeat</keyword>
<evidence type="ECO:0000256" key="12">
    <source>
        <dbReference type="PROSITE-ProRule" id="PRU00221"/>
    </source>
</evidence>
<dbReference type="SUPFAM" id="SSF50978">
    <property type="entry name" value="WD40 repeat-like"/>
    <property type="match status" value="2"/>
</dbReference>
<feature type="repeat" description="WD" evidence="12">
    <location>
        <begin position="1178"/>
        <end position="1209"/>
    </location>
</feature>
<dbReference type="GO" id="GO:0006508">
    <property type="term" value="P:proteolysis"/>
    <property type="evidence" value="ECO:0007669"/>
    <property type="project" value="UniProtKB-KW"/>
</dbReference>
<dbReference type="Pfam" id="PF14543">
    <property type="entry name" value="TAXi_N"/>
    <property type="match status" value="2"/>
</dbReference>
<keyword evidence="16" id="KW-1185">Reference proteome</keyword>
<dbReference type="InterPro" id="IPR001461">
    <property type="entry name" value="Aspartic_peptidase_A1"/>
</dbReference>
<feature type="repeat" description="WD" evidence="12">
    <location>
        <begin position="1134"/>
        <end position="1177"/>
    </location>
</feature>
<feature type="repeat" description="WD" evidence="12">
    <location>
        <begin position="920"/>
        <end position="963"/>
    </location>
</feature>
<feature type="repeat" description="WD" evidence="12">
    <location>
        <begin position="1091"/>
        <end position="1133"/>
    </location>
</feature>
<comment type="function">
    <text evidence="9">The coatomer is a cytosolic protein complex that binds to dilysine motifs and reversibly associates with Golgi non-clathrin-coated vesicles, which further mediate biosynthetic protein transport from the ER, via the Golgi up to the trans Golgi network. Coatomer complex is required for budding from Golgi membranes, and is essential for the retrograde Golgi-to-ER transport of dilysine-tagged proteins.</text>
</comment>
<sequence length="1261" mass="136723">MATPISLAFLPYVFLFLLCPLCSLKKGQTVAANETTKSCFRNVNVNSLLPSSVCDHSNKVLNKASSLKVVSRYGPCTVTGDPKTFPSAAEILRQDQLRVKSIRAKLSMNSSTTGAFDEMKTTVPTTHFGGAYAVTVGLGTPKKDFSLLFDTGSDLTWTQCEPCLGGCFPQNEEKFDPTKSTSYKNLSCSSEPCKSIAKESAQDCTSSNTCLYGVKYGSGYTVGFLATETLTITPSDVFENFVIGCGERNGGTFSRTAGLLGLGRSPIALPSQTSSTYKNLFSYCLPASSSSTGHLSFGGGVSQAAKFTPITSKIPELYGLDVSGISVGGRKLAIDPSVFRTTGTIIDSGTTLTFLPSTAHSALSSAFQEMMTNYTLTNGTSDFHPCYDLSKHANDNNITIPQISIFFEGGVEVDIDDSGILISVNGLEEVCLAFIDNGNDKELAIFGNVQQKTYEVVYDVAKGMVGFAPKGLTVEGKETTKKYFRTIKVNSLLPSNVCSQSPRVLNRASSLKVVNRYGPCIPVTGAPETINVPSTAEFLLQDQLRVKSFQVWLSRNPSSGVFKEMQTTIPASIVPTGGAYVVTVGLGTPKKDFTLLFDTGSDLTWTQCEPCLGGCFPQDQPKFDPTTSTSYKNVSCSSEFCKLIAEEAAHGCNSNTCIYGIQYGSGSTFGFLATETLTIASSDVFENFLFGCGEQNEGTFNGTTGLLGLGRSPIALPSQTTNKYKNLFSYCLPASPSSTGHLSFGVEVSQAAKFTPISPELKEVYGLNTVGISVGGRKLPINGSISPTLIDSGTTFTYLPSSTYSALASAFQEMMANYTLTNGTSGFQPCYDFSNIGNGTLTIPGISIFFEGGVEVEIDVSGILIPVNGMKEVCLAFADTGSDSDFAIFGNYQQKTYEVIYDVAKGMIWNLSSPAPVATLNGHSKGLNCLDFFMTEDKLRLISGSDDFTVKEWDCETKRCVGTLEDHTQNVTSCCVHPQLHSIITTSEDNTIRLWGPENRPRRSLFNVTESPVRSAKFIARKHWIVTGSDDKSIRVYNYETRELVKEFEAHSDYIRSVLVHPTLSRVLSSSDDMLIKMWDWEKGWKCTRTFQGHSHYVTQVVFNPEDTSIFASASLDATVKIWNLSSPAPVATLNGHSKGLKCLDFSMMGDKLRLISGSDDFTVKEWDYETKRCVATLEGHTQNVTSCCVHPQLQMIITTSEDNTIRLWGPENRPLLTLDYGLQRVWAVGGKQGSCQFAFGCDNGITMLKVSMDVHSEASD</sequence>
<dbReference type="Proteomes" id="UP001164929">
    <property type="component" value="Chromosome 18"/>
</dbReference>
<evidence type="ECO:0000256" key="1">
    <source>
        <dbReference type="ARBA" id="ARBA00007447"/>
    </source>
</evidence>
<evidence type="ECO:0000256" key="5">
    <source>
        <dbReference type="ARBA" id="ARBA00022737"/>
    </source>
</evidence>
<keyword evidence="6" id="KW-0064">Aspartyl protease</keyword>
<dbReference type="PROSITE" id="PS51767">
    <property type="entry name" value="PEPTIDASE_A1"/>
    <property type="match status" value="2"/>
</dbReference>
<dbReference type="InterPro" id="IPR033121">
    <property type="entry name" value="PEPTIDASE_A1"/>
</dbReference>
<dbReference type="SMART" id="SM00320">
    <property type="entry name" value="WD40"/>
    <property type="match status" value="7"/>
</dbReference>
<evidence type="ECO:0000313" key="16">
    <source>
        <dbReference type="Proteomes" id="UP001164929"/>
    </source>
</evidence>
<keyword evidence="8" id="KW-1015">Disulfide bond</keyword>
<dbReference type="SUPFAM" id="SSF50630">
    <property type="entry name" value="Acid proteases"/>
    <property type="match status" value="2"/>
</dbReference>
<accession>A0AAD6PQ49</accession>
<evidence type="ECO:0000256" key="7">
    <source>
        <dbReference type="ARBA" id="ARBA00022801"/>
    </source>
</evidence>
<dbReference type="CDD" id="cd00200">
    <property type="entry name" value="WD40"/>
    <property type="match status" value="1"/>
</dbReference>
<evidence type="ECO:0000256" key="4">
    <source>
        <dbReference type="ARBA" id="ARBA00022729"/>
    </source>
</evidence>
<comment type="similarity">
    <text evidence="1">Belongs to the peptidase A1 family.</text>
</comment>
<dbReference type="EMBL" id="JAQIZT010000018">
    <property type="protein sequence ID" value="KAJ6956983.1"/>
    <property type="molecule type" value="Genomic_DNA"/>
</dbReference>
<feature type="domain" description="Peptidase A1" evidence="14">
    <location>
        <begin position="132"/>
        <end position="468"/>
    </location>
</feature>
<evidence type="ECO:0000256" key="2">
    <source>
        <dbReference type="ARBA" id="ARBA00022574"/>
    </source>
</evidence>
<feature type="repeat" description="WD" evidence="12">
    <location>
        <begin position="1006"/>
        <end position="1047"/>
    </location>
</feature>
<evidence type="ECO:0000313" key="15">
    <source>
        <dbReference type="EMBL" id="KAJ6956983.1"/>
    </source>
</evidence>
<dbReference type="InterPro" id="IPR032799">
    <property type="entry name" value="TAXi_C"/>
</dbReference>
<dbReference type="InterPro" id="IPR001680">
    <property type="entry name" value="WD40_rpt"/>
</dbReference>
<dbReference type="FunFam" id="2.40.70.10:FF:000013">
    <property type="entry name" value="Aspartyl protease AED1"/>
    <property type="match status" value="1"/>
</dbReference>
<evidence type="ECO:0000256" key="11">
    <source>
        <dbReference type="PIRSR" id="PIRSR601461-1"/>
    </source>
</evidence>